<accession>A0A5B7FFQ5</accession>
<organism evidence="2 3">
    <name type="scientific">Portunus trituberculatus</name>
    <name type="common">Swimming crab</name>
    <name type="synonym">Neptunus trituberculatus</name>
    <dbReference type="NCBI Taxonomy" id="210409"/>
    <lineage>
        <taxon>Eukaryota</taxon>
        <taxon>Metazoa</taxon>
        <taxon>Ecdysozoa</taxon>
        <taxon>Arthropoda</taxon>
        <taxon>Crustacea</taxon>
        <taxon>Multicrustacea</taxon>
        <taxon>Malacostraca</taxon>
        <taxon>Eumalacostraca</taxon>
        <taxon>Eucarida</taxon>
        <taxon>Decapoda</taxon>
        <taxon>Pleocyemata</taxon>
        <taxon>Brachyura</taxon>
        <taxon>Eubrachyura</taxon>
        <taxon>Portunoidea</taxon>
        <taxon>Portunidae</taxon>
        <taxon>Portuninae</taxon>
        <taxon>Portunus</taxon>
    </lineage>
</organism>
<sequence length="90" mass="9641">MTVMPDARRTPPSTHTPVQTTTPALSIIHAPATTRPSAAPFTTLRPCSPPDTHTLYGHQQATECPVAVLDRLCPQVMVGKGGCLGHQPRY</sequence>
<dbReference type="AlphaFoldDB" id="A0A5B7FFQ5"/>
<reference evidence="2 3" key="1">
    <citation type="submission" date="2019-05" db="EMBL/GenBank/DDBJ databases">
        <title>Another draft genome of Portunus trituberculatus and its Hox gene families provides insights of decapod evolution.</title>
        <authorList>
            <person name="Jeong J.-H."/>
            <person name="Song I."/>
            <person name="Kim S."/>
            <person name="Choi T."/>
            <person name="Kim D."/>
            <person name="Ryu S."/>
            <person name="Kim W."/>
        </authorList>
    </citation>
    <scope>NUCLEOTIDE SEQUENCE [LARGE SCALE GENOMIC DNA]</scope>
    <source>
        <tissue evidence="2">Muscle</tissue>
    </source>
</reference>
<dbReference type="Proteomes" id="UP000324222">
    <property type="component" value="Unassembled WGS sequence"/>
</dbReference>
<protein>
    <submittedName>
        <fullName evidence="2">Uncharacterized protein</fullName>
    </submittedName>
</protein>
<evidence type="ECO:0000313" key="2">
    <source>
        <dbReference type="EMBL" id="MPC45322.1"/>
    </source>
</evidence>
<proteinExistence type="predicted"/>
<dbReference type="EMBL" id="VSRR010006674">
    <property type="protein sequence ID" value="MPC45322.1"/>
    <property type="molecule type" value="Genomic_DNA"/>
</dbReference>
<evidence type="ECO:0000256" key="1">
    <source>
        <dbReference type="SAM" id="MobiDB-lite"/>
    </source>
</evidence>
<keyword evidence="3" id="KW-1185">Reference proteome</keyword>
<gene>
    <name evidence="2" type="ORF">E2C01_039018</name>
</gene>
<feature type="compositionally biased region" description="Polar residues" evidence="1">
    <location>
        <begin position="11"/>
        <end position="23"/>
    </location>
</feature>
<feature type="region of interest" description="Disordered" evidence="1">
    <location>
        <begin position="1"/>
        <end position="23"/>
    </location>
</feature>
<evidence type="ECO:0000313" key="3">
    <source>
        <dbReference type="Proteomes" id="UP000324222"/>
    </source>
</evidence>
<comment type="caution">
    <text evidence="2">The sequence shown here is derived from an EMBL/GenBank/DDBJ whole genome shotgun (WGS) entry which is preliminary data.</text>
</comment>
<name>A0A5B7FFQ5_PORTR</name>